<sequence length="121" mass="14064">MVQGYSHEPQREEFCFKRVHNIYNRKTLVFFYEEKILRAHCYSCERLPHNWCTNDLDATIKIAPRIHVSLDQRCLAFHLALMEKDAVDGGSGAAGEGPNPCRERFGEMGDDHLPLWLRESE</sequence>
<dbReference type="EMBL" id="JADCNM010000005">
    <property type="protein sequence ID" value="KAG0482840.1"/>
    <property type="molecule type" value="Genomic_DNA"/>
</dbReference>
<protein>
    <submittedName>
        <fullName evidence="2">Uncharacterized protein</fullName>
    </submittedName>
</protein>
<evidence type="ECO:0000313" key="3">
    <source>
        <dbReference type="Proteomes" id="UP000639772"/>
    </source>
</evidence>
<reference evidence="2 3" key="1">
    <citation type="journal article" date="2020" name="Nat. Food">
        <title>A phased Vanilla planifolia genome enables genetic improvement of flavour and production.</title>
        <authorList>
            <person name="Hasing T."/>
            <person name="Tang H."/>
            <person name="Brym M."/>
            <person name="Khazi F."/>
            <person name="Huang T."/>
            <person name="Chambers A.H."/>
        </authorList>
    </citation>
    <scope>NUCLEOTIDE SEQUENCE [LARGE SCALE GENOMIC DNA]</scope>
    <source>
        <tissue evidence="2">Leaf</tissue>
    </source>
</reference>
<gene>
    <name evidence="2" type="ORF">HPP92_010924</name>
</gene>
<comment type="caution">
    <text evidence="2">The sequence shown here is derived from an EMBL/GenBank/DDBJ whole genome shotgun (WGS) entry which is preliminary data.</text>
</comment>
<feature type="region of interest" description="Disordered" evidence="1">
    <location>
        <begin position="88"/>
        <end position="108"/>
    </location>
</feature>
<dbReference type="AlphaFoldDB" id="A0A835QZY1"/>
<dbReference type="Proteomes" id="UP000639772">
    <property type="component" value="Unassembled WGS sequence"/>
</dbReference>
<evidence type="ECO:0000313" key="2">
    <source>
        <dbReference type="EMBL" id="KAG0482840.1"/>
    </source>
</evidence>
<name>A0A835QZY1_VANPL</name>
<proteinExistence type="predicted"/>
<organism evidence="2 3">
    <name type="scientific">Vanilla planifolia</name>
    <name type="common">Vanilla</name>
    <dbReference type="NCBI Taxonomy" id="51239"/>
    <lineage>
        <taxon>Eukaryota</taxon>
        <taxon>Viridiplantae</taxon>
        <taxon>Streptophyta</taxon>
        <taxon>Embryophyta</taxon>
        <taxon>Tracheophyta</taxon>
        <taxon>Spermatophyta</taxon>
        <taxon>Magnoliopsida</taxon>
        <taxon>Liliopsida</taxon>
        <taxon>Asparagales</taxon>
        <taxon>Orchidaceae</taxon>
        <taxon>Vanilloideae</taxon>
        <taxon>Vanilleae</taxon>
        <taxon>Vanilla</taxon>
    </lineage>
</organism>
<accession>A0A835QZY1</accession>
<evidence type="ECO:0000256" key="1">
    <source>
        <dbReference type="SAM" id="MobiDB-lite"/>
    </source>
</evidence>